<dbReference type="Gene3D" id="3.30.420.10">
    <property type="entry name" value="Ribonuclease H-like superfamily/Ribonuclease H"/>
    <property type="match status" value="1"/>
</dbReference>
<dbReference type="InterPro" id="IPR045092">
    <property type="entry name" value="Rrp6-like"/>
</dbReference>
<dbReference type="InterPro" id="IPR036397">
    <property type="entry name" value="RNaseH_sf"/>
</dbReference>
<evidence type="ECO:0000313" key="2">
    <source>
        <dbReference type="EMBL" id="CAL8128630.1"/>
    </source>
</evidence>
<organism evidence="2 3">
    <name type="scientific">Orchesella dallaii</name>
    <dbReference type="NCBI Taxonomy" id="48710"/>
    <lineage>
        <taxon>Eukaryota</taxon>
        <taxon>Metazoa</taxon>
        <taxon>Ecdysozoa</taxon>
        <taxon>Arthropoda</taxon>
        <taxon>Hexapoda</taxon>
        <taxon>Collembola</taxon>
        <taxon>Entomobryomorpha</taxon>
        <taxon>Entomobryoidea</taxon>
        <taxon>Orchesellidae</taxon>
        <taxon>Orchesellinae</taxon>
        <taxon>Orchesella</taxon>
    </lineage>
</organism>
<name>A0ABP1RHX7_9HEXA</name>
<dbReference type="SUPFAM" id="SSF53098">
    <property type="entry name" value="Ribonuclease H-like"/>
    <property type="match status" value="1"/>
</dbReference>
<protein>
    <recommendedName>
        <fullName evidence="1">3'-5' exonuclease domain-containing protein</fullName>
    </recommendedName>
</protein>
<keyword evidence="3" id="KW-1185">Reference proteome</keyword>
<dbReference type="Pfam" id="PF01612">
    <property type="entry name" value="DNA_pol_A_exo1"/>
    <property type="match status" value="1"/>
</dbReference>
<reference evidence="2 3" key="1">
    <citation type="submission" date="2024-08" db="EMBL/GenBank/DDBJ databases">
        <authorList>
            <person name="Cucini C."/>
            <person name="Frati F."/>
        </authorList>
    </citation>
    <scope>NUCLEOTIDE SEQUENCE [LARGE SCALE GENOMIC DNA]</scope>
</reference>
<dbReference type="InterPro" id="IPR012337">
    <property type="entry name" value="RNaseH-like_sf"/>
</dbReference>
<dbReference type="Proteomes" id="UP001642540">
    <property type="component" value="Unassembled WGS sequence"/>
</dbReference>
<comment type="caution">
    <text evidence="2">The sequence shown here is derived from an EMBL/GenBank/DDBJ whole genome shotgun (WGS) entry which is preliminary data.</text>
</comment>
<accession>A0ABP1RHX7</accession>
<dbReference type="PANTHER" id="PTHR12124">
    <property type="entry name" value="POLYMYOSITIS/SCLERODERMA AUTOANTIGEN-RELATED"/>
    <property type="match status" value="1"/>
</dbReference>
<proteinExistence type="predicted"/>
<evidence type="ECO:0000259" key="1">
    <source>
        <dbReference type="SMART" id="SM00474"/>
    </source>
</evidence>
<dbReference type="EMBL" id="CAXLJM020000075">
    <property type="protein sequence ID" value="CAL8128630.1"/>
    <property type="molecule type" value="Genomic_DNA"/>
</dbReference>
<dbReference type="SMART" id="SM00474">
    <property type="entry name" value="35EXOc"/>
    <property type="match status" value="1"/>
</dbReference>
<sequence>MQKHQDLQTKFAQRRGIFARLDLPILELDEVGMKKRVALNQQNIFDVPPHPRRNDIVNWTLNDHHRAPDPPDPLKDKDFWFIECPKTLLLMVEHLSDQNVIAVDLEFDNIYSFYDITCLIQISSKEYNFVIDAIKLFNEIPSALSDVFLNEDILKVVFGTQDVTALQRDFSLRLFPVIDFQNAYKMAYSIGHDPGLKDVVKNYLGKDVDKTFQRFVWRSRPIPPDALILTEVNHIRIVKEIPQTKNTQNEPVAPADIVEVAVMEFDCDNDSVFDKNITLENDVVIENDIVELVELDTVETKAGQNVDCIKNESSNPFHVVAFDKNDDFGRIVVKLSAEFPQ</sequence>
<evidence type="ECO:0000313" key="3">
    <source>
        <dbReference type="Proteomes" id="UP001642540"/>
    </source>
</evidence>
<gene>
    <name evidence="2" type="ORF">ODALV1_LOCUS22398</name>
</gene>
<dbReference type="PANTHER" id="PTHR12124:SF47">
    <property type="entry name" value="EXOSOME COMPONENT 10"/>
    <property type="match status" value="1"/>
</dbReference>
<feature type="domain" description="3'-5' exonuclease" evidence="1">
    <location>
        <begin position="79"/>
        <end position="250"/>
    </location>
</feature>
<dbReference type="InterPro" id="IPR002562">
    <property type="entry name" value="3'-5'_exonuclease_dom"/>
</dbReference>